<dbReference type="RefSeq" id="WP_181268296.1">
    <property type="nucleotide sequence ID" value="NZ_BAAAGB010000001.1"/>
</dbReference>
<comment type="caution">
    <text evidence="1">The sequence shown here is derived from an EMBL/GenBank/DDBJ whole genome shotgun (WGS) entry which is preliminary data.</text>
</comment>
<dbReference type="InterPro" id="IPR032710">
    <property type="entry name" value="NTF2-like_dom_sf"/>
</dbReference>
<gene>
    <name evidence="1" type="ORF">FG486_16210</name>
</gene>
<organism evidence="1 2">
    <name type="scientific">Sphingomonas ursincola</name>
    <dbReference type="NCBI Taxonomy" id="56361"/>
    <lineage>
        <taxon>Bacteria</taxon>
        <taxon>Pseudomonadati</taxon>
        <taxon>Pseudomonadota</taxon>
        <taxon>Alphaproteobacteria</taxon>
        <taxon>Sphingomonadales</taxon>
        <taxon>Sphingomonadaceae</taxon>
        <taxon>Sphingomonas</taxon>
    </lineage>
</organism>
<dbReference type="SUPFAM" id="SSF54427">
    <property type="entry name" value="NTF2-like"/>
    <property type="match status" value="1"/>
</dbReference>
<evidence type="ECO:0000313" key="1">
    <source>
        <dbReference type="EMBL" id="MBA1375889.1"/>
    </source>
</evidence>
<proteinExistence type="predicted"/>
<keyword evidence="2" id="KW-1185">Reference proteome</keyword>
<protein>
    <submittedName>
        <fullName evidence="1">Uncharacterized protein</fullName>
    </submittedName>
</protein>
<dbReference type="Gene3D" id="3.10.450.50">
    <property type="match status" value="1"/>
</dbReference>
<reference evidence="1 2" key="1">
    <citation type="journal article" date="1994" name="Int. J. Syst. Bacteriol.">
        <title>Phylogenetic positions of novel aerobic, bacteriochlorophyll a-containing bacteria and description of Roseococcus thiosulfatophilus gen. nov., sp. nov., Erythromicrobium ramosum gen. nov., sp. nov., and Erythrobacter litoralis sp. nov.</title>
        <authorList>
            <person name="Yurkov V."/>
            <person name="Stackebrandt E."/>
            <person name="Holmes A."/>
            <person name="Fuerst J.A."/>
            <person name="Hugenholtz P."/>
            <person name="Golecki J."/>
            <person name="Gad'on N."/>
            <person name="Gorlenko V.M."/>
            <person name="Kompantseva E.I."/>
            <person name="Drews G."/>
        </authorList>
    </citation>
    <scope>NUCLEOTIDE SEQUENCE [LARGE SCALE GENOMIC DNA]</scope>
    <source>
        <strain evidence="1 2">KR-99</strain>
    </source>
</reference>
<sequence length="154" mass="16613">MIGAPIDAAAAERVSAMIAEQDAAARLAIGPALTTLLPRYRSLWDVTTSSAERRRISAENWEVNGDYRDSMTDSLSPAALVTHIEETILPLLGAYTLTLIDRPRFHGRFVTFAWAFLDRAGSIAPIAGAAGVDFVTVSADAKLAQIVGFFDDEM</sequence>
<name>A0A7V8RG71_9SPHN</name>
<evidence type="ECO:0000313" key="2">
    <source>
        <dbReference type="Proteomes" id="UP000589292"/>
    </source>
</evidence>
<dbReference type="AlphaFoldDB" id="A0A7V8RG71"/>
<dbReference type="Proteomes" id="UP000589292">
    <property type="component" value="Unassembled WGS sequence"/>
</dbReference>
<accession>A0A7V8RG71</accession>
<dbReference type="EMBL" id="VDES01000003">
    <property type="protein sequence ID" value="MBA1375889.1"/>
    <property type="molecule type" value="Genomic_DNA"/>
</dbReference>